<dbReference type="EMBL" id="MF580956">
    <property type="protein sequence ID" value="AUO79015.1"/>
    <property type="molecule type" value="Genomic_DNA"/>
</dbReference>
<evidence type="ECO:0000313" key="3">
    <source>
        <dbReference type="Proteomes" id="UP000241693"/>
    </source>
</evidence>
<evidence type="ECO:0000313" key="2">
    <source>
        <dbReference type="EMBL" id="AUO79015.1"/>
    </source>
</evidence>
<organism evidence="2 3">
    <name type="scientific">Salinibacter phage M8CC-19</name>
    <dbReference type="NCBI Taxonomy" id="2681613"/>
    <lineage>
        <taxon>Viruses</taxon>
        <taxon>Duplodnaviria</taxon>
        <taxon>Heunggongvirae</taxon>
        <taxon>Uroviricota</taxon>
        <taxon>Caudoviricetes</taxon>
        <taxon>Kryptosalinivirus</taxon>
        <taxon>Kryptosalinivirus M8CC19</taxon>
    </lineage>
</organism>
<keyword evidence="3" id="KW-1185">Reference proteome</keyword>
<dbReference type="GeneID" id="40236174"/>
<proteinExistence type="predicted"/>
<feature type="region of interest" description="Disordered" evidence="1">
    <location>
        <begin position="1"/>
        <end position="26"/>
    </location>
</feature>
<accession>A0A2I6UGB0</accession>
<name>A0A2I6UGB0_9CAUD</name>
<sequence length="67" mass="7331">MPTTIANEGETIRLKTNPPGLSGPEDHGKQVFFEVVEATLEYVVIEAANSHGSYVTYRVPHSLYAVV</sequence>
<protein>
    <submittedName>
        <fullName evidence="2">Uncharacterized protein</fullName>
    </submittedName>
</protein>
<evidence type="ECO:0000256" key="1">
    <source>
        <dbReference type="SAM" id="MobiDB-lite"/>
    </source>
</evidence>
<dbReference type="KEGG" id="vg:40236174"/>
<dbReference type="RefSeq" id="YP_009639382.1">
    <property type="nucleotide sequence ID" value="NC_042349.1"/>
</dbReference>
<dbReference type="Proteomes" id="UP000241693">
    <property type="component" value="Segment"/>
</dbReference>
<reference evidence="2 3" key="1">
    <citation type="submission" date="2017-07" db="EMBL/GenBank/DDBJ databases">
        <title>Characterization of ecologically diverse viruses infecting co-occurring strains of cosmopolitan hyperhalophilic Bacteroidetes.</title>
        <authorList>
            <person name="Villamor J."/>
            <person name="Ramos-Barbero M.D."/>
            <person name="Gonzalez-Torres P."/>
            <person name="Gabaldon T."/>
            <person name="Rollesso-Mora R."/>
            <person name="Meseguer I."/>
            <person name="Martinez-Garcia M."/>
            <person name="Santos F."/>
            <person name="Anton J."/>
        </authorList>
    </citation>
    <scope>NUCLEOTIDE SEQUENCE [LARGE SCALE GENOMIC DNA]</scope>
</reference>